<dbReference type="PANTHER" id="PTHR35526:SF3">
    <property type="entry name" value="ANTI-SIGMA-F FACTOR RSBW"/>
    <property type="match status" value="1"/>
</dbReference>
<dbReference type="InterPro" id="IPR050267">
    <property type="entry name" value="Anti-sigma-factor_SerPK"/>
</dbReference>
<dbReference type="EMBL" id="BAAANS010000039">
    <property type="protein sequence ID" value="GAA2110560.1"/>
    <property type="molecule type" value="Genomic_DNA"/>
</dbReference>
<name>A0ABP5J453_9ACTN</name>
<protein>
    <recommendedName>
        <fullName evidence="3">Histidine kinase/HSP90-like ATPase domain-containing protein</fullName>
    </recommendedName>
</protein>
<evidence type="ECO:0000259" key="3">
    <source>
        <dbReference type="Pfam" id="PF13581"/>
    </source>
</evidence>
<evidence type="ECO:0000313" key="4">
    <source>
        <dbReference type="EMBL" id="GAA2110560.1"/>
    </source>
</evidence>
<organism evidence="4 5">
    <name type="scientific">Kitasatospora saccharophila</name>
    <dbReference type="NCBI Taxonomy" id="407973"/>
    <lineage>
        <taxon>Bacteria</taxon>
        <taxon>Bacillati</taxon>
        <taxon>Actinomycetota</taxon>
        <taxon>Actinomycetes</taxon>
        <taxon>Kitasatosporales</taxon>
        <taxon>Streptomycetaceae</taxon>
        <taxon>Kitasatospora</taxon>
    </lineage>
</organism>
<proteinExistence type="predicted"/>
<reference evidence="5" key="1">
    <citation type="journal article" date="2019" name="Int. J. Syst. Evol. Microbiol.">
        <title>The Global Catalogue of Microorganisms (GCM) 10K type strain sequencing project: providing services to taxonomists for standard genome sequencing and annotation.</title>
        <authorList>
            <consortium name="The Broad Institute Genomics Platform"/>
            <consortium name="The Broad Institute Genome Sequencing Center for Infectious Disease"/>
            <person name="Wu L."/>
            <person name="Ma J."/>
        </authorList>
    </citation>
    <scope>NUCLEOTIDE SEQUENCE [LARGE SCALE GENOMIC DNA]</scope>
    <source>
        <strain evidence="5">JCM 14559</strain>
    </source>
</reference>
<evidence type="ECO:0000256" key="2">
    <source>
        <dbReference type="SAM" id="MobiDB-lite"/>
    </source>
</evidence>
<dbReference type="CDD" id="cd16936">
    <property type="entry name" value="HATPase_RsbW-like"/>
    <property type="match status" value="1"/>
</dbReference>
<sequence length="185" mass="19831">MAMERRGRQAAAPAPEETVTLHPDSERPHTRQALGSLVLGDSSVPTRSTQTEEVRCVSVQMRFVLSARSVPLIRTSVRRIADAWGFDALLIDDAELIASELSANVVLHSDAAGCTCFDVRLVPCPCGLRIEVSDGSPQLPSVEHSKSTSEHGRGLFLVEAVCRRWGVEEGGSGKVVWAEVGADAA</sequence>
<dbReference type="InterPro" id="IPR003594">
    <property type="entry name" value="HATPase_dom"/>
</dbReference>
<dbReference type="RefSeq" id="WP_051942583.1">
    <property type="nucleotide sequence ID" value="NZ_BAAANS010000039.1"/>
</dbReference>
<dbReference type="Pfam" id="PF13581">
    <property type="entry name" value="HATPase_c_2"/>
    <property type="match status" value="1"/>
</dbReference>
<feature type="region of interest" description="Disordered" evidence="2">
    <location>
        <begin position="1"/>
        <end position="28"/>
    </location>
</feature>
<dbReference type="InterPro" id="IPR036890">
    <property type="entry name" value="HATPase_C_sf"/>
</dbReference>
<keyword evidence="5" id="KW-1185">Reference proteome</keyword>
<dbReference type="PANTHER" id="PTHR35526">
    <property type="entry name" value="ANTI-SIGMA-F FACTOR RSBW-RELATED"/>
    <property type="match status" value="1"/>
</dbReference>
<dbReference type="Proteomes" id="UP001500897">
    <property type="component" value="Unassembled WGS sequence"/>
</dbReference>
<keyword evidence="1" id="KW-0723">Serine/threonine-protein kinase</keyword>
<accession>A0ABP5J453</accession>
<gene>
    <name evidence="4" type="ORF">GCM10009759_51970</name>
</gene>
<keyword evidence="1" id="KW-0418">Kinase</keyword>
<comment type="caution">
    <text evidence="4">The sequence shown here is derived from an EMBL/GenBank/DDBJ whole genome shotgun (WGS) entry which is preliminary data.</text>
</comment>
<evidence type="ECO:0000256" key="1">
    <source>
        <dbReference type="ARBA" id="ARBA00022527"/>
    </source>
</evidence>
<feature type="domain" description="Histidine kinase/HSP90-like ATPase" evidence="3">
    <location>
        <begin position="66"/>
        <end position="178"/>
    </location>
</feature>
<dbReference type="Gene3D" id="3.30.565.10">
    <property type="entry name" value="Histidine kinase-like ATPase, C-terminal domain"/>
    <property type="match status" value="1"/>
</dbReference>
<evidence type="ECO:0000313" key="5">
    <source>
        <dbReference type="Proteomes" id="UP001500897"/>
    </source>
</evidence>
<keyword evidence="1" id="KW-0808">Transferase</keyword>